<keyword evidence="2" id="KW-0521">NADP</keyword>
<dbReference type="GO" id="GO:0019305">
    <property type="term" value="P:dTDP-rhamnose biosynthetic process"/>
    <property type="evidence" value="ECO:0007669"/>
    <property type="project" value="UniProtKB-UniPathway"/>
</dbReference>
<comment type="caution">
    <text evidence="5">The sequence shown here is derived from an EMBL/GenBank/DDBJ whole genome shotgun (WGS) entry which is preliminary data.</text>
</comment>
<comment type="function">
    <text evidence="2">Catalyzes the reduction of dTDP-6-deoxy-L-lyxo-4-hexulose to yield dTDP-L-rhamnose.</text>
</comment>
<dbReference type="NCBIfam" id="TIGR01214">
    <property type="entry name" value="rmlD"/>
    <property type="match status" value="1"/>
</dbReference>
<evidence type="ECO:0000313" key="5">
    <source>
        <dbReference type="EMBL" id="HGU42434.1"/>
    </source>
</evidence>
<dbReference type="InterPro" id="IPR036291">
    <property type="entry name" value="NAD(P)-bd_dom_sf"/>
</dbReference>
<dbReference type="SUPFAM" id="SSF51735">
    <property type="entry name" value="NAD(P)-binding Rossmann-fold domains"/>
    <property type="match status" value="1"/>
</dbReference>
<keyword evidence="2 5" id="KW-0560">Oxidoreductase</keyword>
<feature type="domain" description="RmlD-like substrate binding" evidence="3">
    <location>
        <begin position="1"/>
        <end position="279"/>
    </location>
</feature>
<dbReference type="UniPathway" id="UPA00124"/>
<gene>
    <name evidence="5" type="primary">rfbD</name>
    <name evidence="5" type="ORF">ENT72_05930</name>
    <name evidence="4" type="ORF">ENU12_04775</name>
</gene>
<dbReference type="PANTHER" id="PTHR10491">
    <property type="entry name" value="DTDP-4-DEHYDRORHAMNOSE REDUCTASE"/>
    <property type="match status" value="1"/>
</dbReference>
<protein>
    <recommendedName>
        <fullName evidence="2">dTDP-4-dehydrorhamnose reductase</fullName>
        <ecNumber evidence="2">1.1.1.133</ecNumber>
    </recommendedName>
</protein>
<comment type="similarity">
    <text evidence="1 2">Belongs to the dTDP-4-dehydrorhamnose reductase family.</text>
</comment>
<dbReference type="AlphaFoldDB" id="A0A7C4RYT1"/>
<reference evidence="5" key="1">
    <citation type="journal article" date="2020" name="mSystems">
        <title>Genome- and Community-Level Interaction Insights into Carbon Utilization and Element Cycling Functions of Hydrothermarchaeota in Hydrothermal Sediment.</title>
        <authorList>
            <person name="Zhou Z."/>
            <person name="Liu Y."/>
            <person name="Xu W."/>
            <person name="Pan J."/>
            <person name="Luo Z.H."/>
            <person name="Li M."/>
        </authorList>
    </citation>
    <scope>NUCLEOTIDE SEQUENCE [LARGE SCALE GENOMIC DNA]</scope>
    <source>
        <strain evidence="5">SpSt-604</strain>
        <strain evidence="4">SpSt-640</strain>
    </source>
</reference>
<dbReference type="Gene3D" id="3.40.50.720">
    <property type="entry name" value="NAD(P)-binding Rossmann-like Domain"/>
    <property type="match status" value="1"/>
</dbReference>
<evidence type="ECO:0000259" key="3">
    <source>
        <dbReference type="Pfam" id="PF04321"/>
    </source>
</evidence>
<name>A0A7C4RYT1_FERPE</name>
<organism evidence="5">
    <name type="scientific">Fervidobacterium pennivorans</name>
    <dbReference type="NCBI Taxonomy" id="93466"/>
    <lineage>
        <taxon>Bacteria</taxon>
        <taxon>Thermotogati</taxon>
        <taxon>Thermotogota</taxon>
        <taxon>Thermotogae</taxon>
        <taxon>Thermotogales</taxon>
        <taxon>Fervidobacteriaceae</taxon>
        <taxon>Fervidobacterium</taxon>
    </lineage>
</organism>
<comment type="pathway">
    <text evidence="2">Carbohydrate biosynthesis; dTDP-L-rhamnose biosynthesis.</text>
</comment>
<dbReference type="EMBL" id="DTBH01000109">
    <property type="protein sequence ID" value="HGQ77218.1"/>
    <property type="molecule type" value="Genomic_DNA"/>
</dbReference>
<sequence>MKVLLTGANGQLGRAFRKLFDEENIQYIPTDINELNITNIEKIREFVNDNKGITHIINCAAYNQVDKAQEDWKNAYLVNGLAVRNLAIVSNEIGAELVHYSTDYVFSGNKNEPYTIFDTPDPINKYGESKALGEKLLLSLTNKYYLIRTSWVFGDGPVNFVRKVIEWSKNKNELRIADDEISSPTYAPDLAQATYELIKLRAYGIYHLTNTPCSRYEWAEYILKLIGWNGELKKAKQEEFNLPAKRPKYSVLDNYGYKETTGKEMRDWKEATKEYIEHLKSGGLI</sequence>
<evidence type="ECO:0000256" key="2">
    <source>
        <dbReference type="RuleBase" id="RU364082"/>
    </source>
</evidence>
<dbReference type="CDD" id="cd05254">
    <property type="entry name" value="dTDP_HR_like_SDR_e"/>
    <property type="match status" value="1"/>
</dbReference>
<dbReference type="InterPro" id="IPR005913">
    <property type="entry name" value="dTDP_dehydrorham_reduct"/>
</dbReference>
<dbReference type="InterPro" id="IPR029903">
    <property type="entry name" value="RmlD-like-bd"/>
</dbReference>
<dbReference type="GO" id="GO:0008831">
    <property type="term" value="F:dTDP-4-dehydrorhamnose reductase activity"/>
    <property type="evidence" value="ECO:0007669"/>
    <property type="project" value="UniProtKB-EC"/>
</dbReference>
<proteinExistence type="inferred from homology"/>
<evidence type="ECO:0000313" key="4">
    <source>
        <dbReference type="EMBL" id="HGQ77218.1"/>
    </source>
</evidence>
<dbReference type="PANTHER" id="PTHR10491:SF4">
    <property type="entry name" value="METHIONINE ADENOSYLTRANSFERASE 2 SUBUNIT BETA"/>
    <property type="match status" value="1"/>
</dbReference>
<dbReference type="EMBL" id="DSZT01000187">
    <property type="protein sequence ID" value="HGU42434.1"/>
    <property type="molecule type" value="Genomic_DNA"/>
</dbReference>
<dbReference type="EC" id="1.1.1.133" evidence="2"/>
<dbReference type="Pfam" id="PF04321">
    <property type="entry name" value="RmlD_sub_bind"/>
    <property type="match status" value="1"/>
</dbReference>
<dbReference type="Gene3D" id="3.90.25.10">
    <property type="entry name" value="UDP-galactose 4-epimerase, domain 1"/>
    <property type="match status" value="1"/>
</dbReference>
<dbReference type="GO" id="GO:0005829">
    <property type="term" value="C:cytosol"/>
    <property type="evidence" value="ECO:0007669"/>
    <property type="project" value="TreeGrafter"/>
</dbReference>
<accession>A0A7C4RYT1</accession>
<evidence type="ECO:0000256" key="1">
    <source>
        <dbReference type="ARBA" id="ARBA00010944"/>
    </source>
</evidence>